<dbReference type="Proteomes" id="UP000325641">
    <property type="component" value="Chromosome"/>
</dbReference>
<name>A0A5P6P753_9BRAD</name>
<accession>A0A5P6P753</accession>
<reference evidence="2" key="1">
    <citation type="submission" date="2019-10" db="EMBL/GenBank/DDBJ databases">
        <title>Complete Genome Sequence of Bradyrhizobium betae type strain PL7HG1T.</title>
        <authorList>
            <person name="Bromfield E.S.P."/>
            <person name="Cloutier S."/>
        </authorList>
    </citation>
    <scope>NUCLEOTIDE SEQUENCE [LARGE SCALE GENOMIC DNA]</scope>
    <source>
        <strain evidence="2">PL7HG1</strain>
    </source>
</reference>
<dbReference type="KEGG" id="bbet:F8237_17635"/>
<dbReference type="EMBL" id="CP044543">
    <property type="protein sequence ID" value="QFI74065.1"/>
    <property type="molecule type" value="Genomic_DNA"/>
</dbReference>
<sequence>MRWHLIVQRTEGAAHGNFYRTNDATSIEPSTRAATAFLLELIARLQAEATVPMIDIRTYAKFLKG</sequence>
<dbReference type="AlphaFoldDB" id="A0A5P6P753"/>
<proteinExistence type="predicted"/>
<evidence type="ECO:0000313" key="1">
    <source>
        <dbReference type="EMBL" id="QFI74065.1"/>
    </source>
</evidence>
<protein>
    <submittedName>
        <fullName evidence="1">Uncharacterized protein</fullName>
    </submittedName>
</protein>
<gene>
    <name evidence="1" type="ORF">F8237_17635</name>
</gene>
<evidence type="ECO:0000313" key="2">
    <source>
        <dbReference type="Proteomes" id="UP000325641"/>
    </source>
</evidence>
<organism evidence="1 2">
    <name type="scientific">Bradyrhizobium betae</name>
    <dbReference type="NCBI Taxonomy" id="244734"/>
    <lineage>
        <taxon>Bacteria</taxon>
        <taxon>Pseudomonadati</taxon>
        <taxon>Pseudomonadota</taxon>
        <taxon>Alphaproteobacteria</taxon>
        <taxon>Hyphomicrobiales</taxon>
        <taxon>Nitrobacteraceae</taxon>
        <taxon>Bradyrhizobium</taxon>
    </lineage>
</organism>
<dbReference type="OrthoDB" id="3765434at2"/>